<dbReference type="STRING" id="1077348.A0A2G8S1J0"/>
<dbReference type="AlphaFoldDB" id="A0A2G8S1J0"/>
<feature type="domain" description="Methyltransferase" evidence="1">
    <location>
        <begin position="59"/>
        <end position="158"/>
    </location>
</feature>
<gene>
    <name evidence="2" type="ORF">GSI_10566</name>
</gene>
<dbReference type="Pfam" id="PF13649">
    <property type="entry name" value="Methyltransf_25"/>
    <property type="match status" value="1"/>
</dbReference>
<comment type="caution">
    <text evidence="2">The sequence shown here is derived from an EMBL/GenBank/DDBJ whole genome shotgun (WGS) entry which is preliminary data.</text>
</comment>
<proteinExistence type="predicted"/>
<dbReference type="EMBL" id="AYKW01000034">
    <property type="protein sequence ID" value="PIL27418.1"/>
    <property type="molecule type" value="Genomic_DNA"/>
</dbReference>
<dbReference type="InterPro" id="IPR041698">
    <property type="entry name" value="Methyltransf_25"/>
</dbReference>
<evidence type="ECO:0000259" key="1">
    <source>
        <dbReference type="Pfam" id="PF13649"/>
    </source>
</evidence>
<evidence type="ECO:0000313" key="2">
    <source>
        <dbReference type="EMBL" id="PIL27418.1"/>
    </source>
</evidence>
<dbReference type="Gene3D" id="3.40.50.150">
    <property type="entry name" value="Vaccinia Virus protein VP39"/>
    <property type="match status" value="1"/>
</dbReference>
<dbReference type="OrthoDB" id="8300214at2759"/>
<name>A0A2G8S1J0_9APHY</name>
<reference evidence="2 3" key="1">
    <citation type="journal article" date="2015" name="Sci. Rep.">
        <title>Chromosome-level genome map provides insights into diverse defense mechanisms in the medicinal fungus Ganoderma sinense.</title>
        <authorList>
            <person name="Zhu Y."/>
            <person name="Xu J."/>
            <person name="Sun C."/>
            <person name="Zhou S."/>
            <person name="Xu H."/>
            <person name="Nelson D.R."/>
            <person name="Qian J."/>
            <person name="Song J."/>
            <person name="Luo H."/>
            <person name="Xiang L."/>
            <person name="Li Y."/>
            <person name="Xu Z."/>
            <person name="Ji A."/>
            <person name="Wang L."/>
            <person name="Lu S."/>
            <person name="Hayward A."/>
            <person name="Sun W."/>
            <person name="Li X."/>
            <person name="Schwartz D.C."/>
            <person name="Wang Y."/>
            <person name="Chen S."/>
        </authorList>
    </citation>
    <scope>NUCLEOTIDE SEQUENCE [LARGE SCALE GENOMIC DNA]</scope>
    <source>
        <strain evidence="2 3">ZZ0214-1</strain>
    </source>
</reference>
<dbReference type="SUPFAM" id="SSF53335">
    <property type="entry name" value="S-adenosyl-L-methionine-dependent methyltransferases"/>
    <property type="match status" value="1"/>
</dbReference>
<organism evidence="2 3">
    <name type="scientific">Ganoderma sinense ZZ0214-1</name>
    <dbReference type="NCBI Taxonomy" id="1077348"/>
    <lineage>
        <taxon>Eukaryota</taxon>
        <taxon>Fungi</taxon>
        <taxon>Dikarya</taxon>
        <taxon>Basidiomycota</taxon>
        <taxon>Agaricomycotina</taxon>
        <taxon>Agaricomycetes</taxon>
        <taxon>Polyporales</taxon>
        <taxon>Polyporaceae</taxon>
        <taxon>Ganoderma</taxon>
    </lineage>
</organism>
<dbReference type="InterPro" id="IPR029063">
    <property type="entry name" value="SAM-dependent_MTases_sf"/>
</dbReference>
<dbReference type="CDD" id="cd02440">
    <property type="entry name" value="AdoMet_MTases"/>
    <property type="match status" value="1"/>
</dbReference>
<dbReference type="Proteomes" id="UP000230002">
    <property type="component" value="Unassembled WGS sequence"/>
</dbReference>
<accession>A0A2G8S1J0</accession>
<sequence length="304" mass="32617">MSLLLPFPRATAPLTLDDLDGIAKIYPHGEPDHLKIVRPQIEQRASLIKTWGIKPGEKVLEIGCGQGDCTVVLATAVGDGGSVTALDPASLDYGSPYTLGQAQAYLKASSVGPRITFVQADPIAFLAQTTERYTTAVLAQCSWYFASPQVWSDILAALLQRVDRVCVSEYALSAGDPRAAAHVLATFAQAALEVHKDGGKSTSNVRTVFSPARLKSAAISTGLKVESEILMRPPEGMLDGKWEVGWVLSAGFAKEIDDHVKDEREKAVVIAARDSVQAAVELLKAKDEKVATMDIWVATFVKEA</sequence>
<keyword evidence="3" id="KW-1185">Reference proteome</keyword>
<evidence type="ECO:0000313" key="3">
    <source>
        <dbReference type="Proteomes" id="UP000230002"/>
    </source>
</evidence>
<protein>
    <recommendedName>
        <fullName evidence="1">Methyltransferase domain-containing protein</fullName>
    </recommendedName>
</protein>